<name>K8EQW7_9CHLO</name>
<evidence type="ECO:0000256" key="2">
    <source>
        <dbReference type="SAM" id="Phobius"/>
    </source>
</evidence>
<dbReference type="InterPro" id="IPR029063">
    <property type="entry name" value="SAM-dependent_MTases_sf"/>
</dbReference>
<dbReference type="Proteomes" id="UP000198341">
    <property type="component" value="Chromosome 2"/>
</dbReference>
<dbReference type="Gene3D" id="3.40.50.150">
    <property type="entry name" value="Vaccinia Virus protein VP39"/>
    <property type="match status" value="1"/>
</dbReference>
<keyword evidence="3" id="KW-0489">Methyltransferase</keyword>
<dbReference type="AlphaFoldDB" id="K8EQW7"/>
<dbReference type="PANTHER" id="PTHR43591">
    <property type="entry name" value="METHYLTRANSFERASE"/>
    <property type="match status" value="1"/>
</dbReference>
<protein>
    <submittedName>
        <fullName evidence="3">Ubiquinone/menaquinone biosynthesis methyltransferase</fullName>
    </submittedName>
</protein>
<keyword evidence="3" id="KW-0830">Ubiquinone</keyword>
<evidence type="ECO:0000313" key="4">
    <source>
        <dbReference type="Proteomes" id="UP000198341"/>
    </source>
</evidence>
<dbReference type="InterPro" id="IPR004033">
    <property type="entry name" value="UbiE/COQ5_MeTrFase"/>
</dbReference>
<evidence type="ECO:0000313" key="3">
    <source>
        <dbReference type="EMBL" id="CCO14815.1"/>
    </source>
</evidence>
<dbReference type="RefSeq" id="XP_007514575.1">
    <property type="nucleotide sequence ID" value="XM_007514513.1"/>
</dbReference>
<keyword evidence="2" id="KW-0472">Membrane</keyword>
<dbReference type="Pfam" id="PF01209">
    <property type="entry name" value="Ubie_methyltran"/>
    <property type="match status" value="1"/>
</dbReference>
<feature type="compositionally biased region" description="Polar residues" evidence="1">
    <location>
        <begin position="1"/>
        <end position="11"/>
    </location>
</feature>
<dbReference type="CDD" id="cd02440">
    <property type="entry name" value="AdoMet_MTases"/>
    <property type="match status" value="1"/>
</dbReference>
<keyword evidence="3" id="KW-0808">Transferase</keyword>
<dbReference type="eggNOG" id="KOG1540">
    <property type="taxonomic scope" value="Eukaryota"/>
</dbReference>
<dbReference type="EMBL" id="FO082277">
    <property type="protein sequence ID" value="CCO14815.1"/>
    <property type="molecule type" value="Genomic_DNA"/>
</dbReference>
<dbReference type="PROSITE" id="PS51608">
    <property type="entry name" value="SAM_MT_UBIE"/>
    <property type="match status" value="1"/>
</dbReference>
<keyword evidence="2" id="KW-0812">Transmembrane</keyword>
<gene>
    <name evidence="3" type="ORF">Bathy02g04740</name>
</gene>
<proteinExistence type="predicted"/>
<dbReference type="OrthoDB" id="8300214at2759"/>
<reference evidence="3 4" key="1">
    <citation type="submission" date="2011-10" db="EMBL/GenBank/DDBJ databases">
        <authorList>
            <person name="Genoscope - CEA"/>
        </authorList>
    </citation>
    <scope>NUCLEOTIDE SEQUENCE [LARGE SCALE GENOMIC DNA]</scope>
    <source>
        <strain evidence="3 4">RCC 1105</strain>
    </source>
</reference>
<dbReference type="GO" id="GO:0008168">
    <property type="term" value="F:methyltransferase activity"/>
    <property type="evidence" value="ECO:0007669"/>
    <property type="project" value="UniProtKB-KW"/>
</dbReference>
<feature type="region of interest" description="Disordered" evidence="1">
    <location>
        <begin position="1"/>
        <end position="37"/>
    </location>
</feature>
<dbReference type="SUPFAM" id="SSF53335">
    <property type="entry name" value="S-adenosyl-L-methionine-dependent methyltransferases"/>
    <property type="match status" value="1"/>
</dbReference>
<dbReference type="GO" id="GO:0032259">
    <property type="term" value="P:methylation"/>
    <property type="evidence" value="ECO:0007669"/>
    <property type="project" value="UniProtKB-KW"/>
</dbReference>
<sequence length="352" mass="41042">MSSKSLRQRSVFNKKAASKTKKETRKVTEETEEEEEDEKKFFEETVVTSTLFHSAKFEGKEKLRFVRELFNRIARNYDFMNLWISLGGTSYWRLRALRKLNLRLHGKVLDVGCGSGISTRRVLKRYSGICVACEGLDPSKEMIRVANAKNRDARATYTVGNIENCDEMYKKDTFDCVVTVYTLRNFADSQLAIWQMMRVLKPGGKLVVVDAFPPKIRLAKMILKFWLEYIMPIVALIFIREKKDRKAYKYLSKSIQNAKYTPETFVHALGNMGGVNMKVKKYMFGACCRIECEKNFVKRDEHDPLKRYKRDEKDLLPYYEPVEWMDMVLPVIICVALSVVFSNWLMGLDLKI</sequence>
<organism evidence="3 4">
    <name type="scientific">Bathycoccus prasinos</name>
    <dbReference type="NCBI Taxonomy" id="41875"/>
    <lineage>
        <taxon>Eukaryota</taxon>
        <taxon>Viridiplantae</taxon>
        <taxon>Chlorophyta</taxon>
        <taxon>Mamiellophyceae</taxon>
        <taxon>Mamiellales</taxon>
        <taxon>Bathycoccaceae</taxon>
        <taxon>Bathycoccus</taxon>
    </lineage>
</organism>
<dbReference type="KEGG" id="bpg:Bathy02g04740"/>
<accession>K8EQW7</accession>
<feature type="transmembrane region" description="Helical" evidence="2">
    <location>
        <begin position="327"/>
        <end position="346"/>
    </location>
</feature>
<dbReference type="PANTHER" id="PTHR43591:SF110">
    <property type="entry name" value="RHODANESE DOMAIN-CONTAINING PROTEIN"/>
    <property type="match status" value="1"/>
</dbReference>
<keyword evidence="4" id="KW-1185">Reference proteome</keyword>
<evidence type="ECO:0000256" key="1">
    <source>
        <dbReference type="SAM" id="MobiDB-lite"/>
    </source>
</evidence>
<feature type="transmembrane region" description="Helical" evidence="2">
    <location>
        <begin position="221"/>
        <end position="239"/>
    </location>
</feature>
<keyword evidence="2" id="KW-1133">Transmembrane helix</keyword>
<dbReference type="GeneID" id="19017587"/>